<feature type="domain" description="Methyltransferase type 11" evidence="2">
    <location>
        <begin position="127"/>
        <end position="193"/>
    </location>
</feature>
<gene>
    <name evidence="3" type="ORF">SAMN04488522_10946</name>
</gene>
<dbReference type="OrthoDB" id="9810615at2"/>
<keyword evidence="1" id="KW-1133">Transmembrane helix</keyword>
<protein>
    <recommendedName>
        <fullName evidence="2">Methyltransferase type 11 domain-containing protein</fullName>
    </recommendedName>
</protein>
<sequence>MEQIRRPFQGVLNILRFNWHFYLLSLGVLFLLFFLAGFLPGYNQRYFYGLCFLILGMSVISLLVSYYVYDLSGLYDFSWLKVLETDRRIVNISAGFDETSHLLRNRFREGELIVLDFYDPQKHTEVSIKRARKAYPVFEGTRQVNTTELGLEDDSADKIFVILSAHEIRDESERIIFFKALKKALKPNGQVFIIEHLRDWTNFLAYNIGFFHFYSKSTWCKTFREAGLKVQCEIRQTPFISTFILQKNGDTF</sequence>
<feature type="transmembrane region" description="Helical" evidence="1">
    <location>
        <begin position="21"/>
        <end position="40"/>
    </location>
</feature>
<dbReference type="STRING" id="288992.SAMN04488522_10946"/>
<evidence type="ECO:0000256" key="1">
    <source>
        <dbReference type="SAM" id="Phobius"/>
    </source>
</evidence>
<accession>A0A1M5P874</accession>
<evidence type="ECO:0000313" key="3">
    <source>
        <dbReference type="EMBL" id="SHG97897.1"/>
    </source>
</evidence>
<dbReference type="Proteomes" id="UP000184287">
    <property type="component" value="Unassembled WGS sequence"/>
</dbReference>
<dbReference type="RefSeq" id="WP_073238870.1">
    <property type="nucleotide sequence ID" value="NZ_FQUQ01000009.1"/>
</dbReference>
<name>A0A1M5P874_9SPHI</name>
<proteinExistence type="predicted"/>
<reference evidence="4" key="1">
    <citation type="submission" date="2016-11" db="EMBL/GenBank/DDBJ databases">
        <authorList>
            <person name="Varghese N."/>
            <person name="Submissions S."/>
        </authorList>
    </citation>
    <scope>NUCLEOTIDE SEQUENCE [LARGE SCALE GENOMIC DNA]</scope>
    <source>
        <strain evidence="4">DSM 16990</strain>
    </source>
</reference>
<dbReference type="EMBL" id="FQUQ01000009">
    <property type="protein sequence ID" value="SHG97897.1"/>
    <property type="molecule type" value="Genomic_DNA"/>
</dbReference>
<keyword evidence="4" id="KW-1185">Reference proteome</keyword>
<dbReference type="GO" id="GO:0008757">
    <property type="term" value="F:S-adenosylmethionine-dependent methyltransferase activity"/>
    <property type="evidence" value="ECO:0007669"/>
    <property type="project" value="InterPro"/>
</dbReference>
<dbReference type="Gene3D" id="3.40.50.150">
    <property type="entry name" value="Vaccinia Virus protein VP39"/>
    <property type="match status" value="1"/>
</dbReference>
<dbReference type="SUPFAM" id="SSF53335">
    <property type="entry name" value="S-adenosyl-L-methionine-dependent methyltransferases"/>
    <property type="match status" value="1"/>
</dbReference>
<organism evidence="3 4">
    <name type="scientific">Pedobacter caeni</name>
    <dbReference type="NCBI Taxonomy" id="288992"/>
    <lineage>
        <taxon>Bacteria</taxon>
        <taxon>Pseudomonadati</taxon>
        <taxon>Bacteroidota</taxon>
        <taxon>Sphingobacteriia</taxon>
        <taxon>Sphingobacteriales</taxon>
        <taxon>Sphingobacteriaceae</taxon>
        <taxon>Pedobacter</taxon>
    </lineage>
</organism>
<dbReference type="Pfam" id="PF08241">
    <property type="entry name" value="Methyltransf_11"/>
    <property type="match status" value="1"/>
</dbReference>
<dbReference type="AlphaFoldDB" id="A0A1M5P874"/>
<feature type="transmembrane region" description="Helical" evidence="1">
    <location>
        <begin position="46"/>
        <end position="69"/>
    </location>
</feature>
<keyword evidence="1" id="KW-0812">Transmembrane</keyword>
<dbReference type="InterPro" id="IPR013216">
    <property type="entry name" value="Methyltransf_11"/>
</dbReference>
<dbReference type="InterPro" id="IPR029063">
    <property type="entry name" value="SAM-dependent_MTases_sf"/>
</dbReference>
<keyword evidence="1" id="KW-0472">Membrane</keyword>
<evidence type="ECO:0000259" key="2">
    <source>
        <dbReference type="Pfam" id="PF08241"/>
    </source>
</evidence>
<evidence type="ECO:0000313" key="4">
    <source>
        <dbReference type="Proteomes" id="UP000184287"/>
    </source>
</evidence>